<comment type="caution">
    <text evidence="2">The sequence shown here is derived from an EMBL/GenBank/DDBJ whole genome shotgun (WGS) entry which is preliminary data.</text>
</comment>
<dbReference type="Proteomes" id="UP000727907">
    <property type="component" value="Unassembled WGS sequence"/>
</dbReference>
<evidence type="ECO:0000313" key="3">
    <source>
        <dbReference type="Proteomes" id="UP000727907"/>
    </source>
</evidence>
<name>A0ABS6IJ16_9HYPH</name>
<sequence>MGWHDTLAAKSAQMGKTSAEFRAGARRKLKATALFLVVAVVVGYFVGWLWALLPGLVAAWSALQLLSATLIASRLEAIERQASPDRS</sequence>
<feature type="transmembrane region" description="Helical" evidence="1">
    <location>
        <begin position="31"/>
        <end position="51"/>
    </location>
</feature>
<keyword evidence="3" id="KW-1185">Reference proteome</keyword>
<gene>
    <name evidence="2" type="ORF">KQ910_12500</name>
</gene>
<accession>A0ABS6IJ16</accession>
<dbReference type="RefSeq" id="WP_216960388.1">
    <property type="nucleotide sequence ID" value="NZ_JAHOPB010000001.1"/>
</dbReference>
<keyword evidence="1" id="KW-0472">Membrane</keyword>
<keyword evidence="1" id="KW-1133">Transmembrane helix</keyword>
<keyword evidence="1" id="KW-0812">Transmembrane</keyword>
<evidence type="ECO:0000313" key="2">
    <source>
        <dbReference type="EMBL" id="MBU8874586.1"/>
    </source>
</evidence>
<protein>
    <submittedName>
        <fullName evidence="2">Uncharacterized protein</fullName>
    </submittedName>
</protein>
<proteinExistence type="predicted"/>
<reference evidence="2 3" key="1">
    <citation type="submission" date="2021-06" db="EMBL/GenBank/DDBJ databases">
        <authorList>
            <person name="Lee D.H."/>
        </authorList>
    </citation>
    <scope>NUCLEOTIDE SEQUENCE [LARGE SCALE GENOMIC DNA]</scope>
    <source>
        <strain evidence="2 3">MMS21-HV4-11</strain>
    </source>
</reference>
<organism evidence="2 3">
    <name type="scientific">Reyranella humidisoli</name>
    <dbReference type="NCBI Taxonomy" id="2849149"/>
    <lineage>
        <taxon>Bacteria</taxon>
        <taxon>Pseudomonadati</taxon>
        <taxon>Pseudomonadota</taxon>
        <taxon>Alphaproteobacteria</taxon>
        <taxon>Hyphomicrobiales</taxon>
        <taxon>Reyranellaceae</taxon>
        <taxon>Reyranella</taxon>
    </lineage>
</organism>
<dbReference type="EMBL" id="JAHOPB010000001">
    <property type="protein sequence ID" value="MBU8874586.1"/>
    <property type="molecule type" value="Genomic_DNA"/>
</dbReference>
<evidence type="ECO:0000256" key="1">
    <source>
        <dbReference type="SAM" id="Phobius"/>
    </source>
</evidence>